<gene>
    <name evidence="1" type="ORF">QLH32_02470</name>
</gene>
<organism evidence="1 2">
    <name type="scientific">Acinetobacter corruptisaponis</name>
    <dbReference type="NCBI Taxonomy" id="3045147"/>
    <lineage>
        <taxon>Bacteria</taxon>
        <taxon>Pseudomonadati</taxon>
        <taxon>Pseudomonadota</taxon>
        <taxon>Gammaproteobacteria</taxon>
        <taxon>Moraxellales</taxon>
        <taxon>Moraxellaceae</taxon>
        <taxon>Acinetobacter</taxon>
    </lineage>
</organism>
<protein>
    <submittedName>
        <fullName evidence="1">Uncharacterized protein</fullName>
    </submittedName>
</protein>
<reference evidence="1 2" key="1">
    <citation type="submission" date="2023-05" db="EMBL/GenBank/DDBJ databases">
        <title>The complete genome of Acinetobacter sp. nov KCTC 92772.</title>
        <authorList>
            <person name="Zhou G."/>
        </authorList>
    </citation>
    <scope>NUCLEOTIDE SEQUENCE [LARGE SCALE GENOMIC DNA]</scope>
    <source>
        <strain evidence="1 2">KCTC 92772</strain>
    </source>
</reference>
<keyword evidence="2" id="KW-1185">Reference proteome</keyword>
<sequence>MNAKVDFDALTPKQKDKTADDYLWDAQCRLEALGGMLLRTVVSYEQRNLSEMGTKVLFTLNTCLAEYAVEDIESAMGLSSSPHLQRTYQKALGILTALVEASNLDLAKTYTCTLLHGLFTITELLNEEIGTITL</sequence>
<dbReference type="Proteomes" id="UP001229836">
    <property type="component" value="Chromosome"/>
</dbReference>
<evidence type="ECO:0000313" key="2">
    <source>
        <dbReference type="Proteomes" id="UP001229836"/>
    </source>
</evidence>
<dbReference type="RefSeq" id="WP_283267922.1">
    <property type="nucleotide sequence ID" value="NZ_CP125669.1"/>
</dbReference>
<accession>A0ABY8S5X2</accession>
<proteinExistence type="predicted"/>
<name>A0ABY8S5X2_9GAMM</name>
<evidence type="ECO:0000313" key="1">
    <source>
        <dbReference type="EMBL" id="WHP06349.1"/>
    </source>
</evidence>
<dbReference type="EMBL" id="CP125669">
    <property type="protein sequence ID" value="WHP06349.1"/>
    <property type="molecule type" value="Genomic_DNA"/>
</dbReference>